<name>A0A0C3B4V9_SERVB</name>
<dbReference type="GO" id="GO:0003677">
    <property type="term" value="F:DNA binding"/>
    <property type="evidence" value="ECO:0007669"/>
    <property type="project" value="TreeGrafter"/>
</dbReference>
<feature type="non-terminal residue" evidence="2">
    <location>
        <position position="244"/>
    </location>
</feature>
<dbReference type="GO" id="GO:0005634">
    <property type="term" value="C:nucleus"/>
    <property type="evidence" value="ECO:0007669"/>
    <property type="project" value="TreeGrafter"/>
</dbReference>
<feature type="non-terminal residue" evidence="2">
    <location>
        <position position="1"/>
    </location>
</feature>
<dbReference type="STRING" id="933852.A0A0C3B4V9"/>
<dbReference type="AlphaFoldDB" id="A0A0C3B4V9"/>
<dbReference type="InterPro" id="IPR004875">
    <property type="entry name" value="DDE_SF_endonuclease_dom"/>
</dbReference>
<dbReference type="Proteomes" id="UP000054097">
    <property type="component" value="Unassembled WGS sequence"/>
</dbReference>
<keyword evidence="3" id="KW-1185">Reference proteome</keyword>
<feature type="domain" description="DDE-1" evidence="1">
    <location>
        <begin position="38"/>
        <end position="167"/>
    </location>
</feature>
<proteinExistence type="predicted"/>
<dbReference type="InterPro" id="IPR050863">
    <property type="entry name" value="CenT-Element_Derived"/>
</dbReference>
<protein>
    <recommendedName>
        <fullName evidence="1">DDE-1 domain-containing protein</fullName>
    </recommendedName>
</protein>
<dbReference type="PANTHER" id="PTHR19303:SF74">
    <property type="entry name" value="POGO TRANSPOSABLE ELEMENT WITH KRAB DOMAIN"/>
    <property type="match status" value="1"/>
</dbReference>
<reference evidence="3" key="2">
    <citation type="submission" date="2015-01" db="EMBL/GenBank/DDBJ databases">
        <title>Evolutionary Origins and Diversification of the Mycorrhizal Mutualists.</title>
        <authorList>
            <consortium name="DOE Joint Genome Institute"/>
            <consortium name="Mycorrhizal Genomics Consortium"/>
            <person name="Kohler A."/>
            <person name="Kuo A."/>
            <person name="Nagy L.G."/>
            <person name="Floudas D."/>
            <person name="Copeland A."/>
            <person name="Barry K.W."/>
            <person name="Cichocki N."/>
            <person name="Veneault-Fourrey C."/>
            <person name="LaButti K."/>
            <person name="Lindquist E.A."/>
            <person name="Lipzen A."/>
            <person name="Lundell T."/>
            <person name="Morin E."/>
            <person name="Murat C."/>
            <person name="Riley R."/>
            <person name="Ohm R."/>
            <person name="Sun H."/>
            <person name="Tunlid A."/>
            <person name="Henrissat B."/>
            <person name="Grigoriev I.V."/>
            <person name="Hibbett D.S."/>
            <person name="Martin F."/>
        </authorList>
    </citation>
    <scope>NUCLEOTIDE SEQUENCE [LARGE SCALE GENOMIC DNA]</scope>
    <source>
        <strain evidence="3">MAFF 305830</strain>
    </source>
</reference>
<dbReference type="EMBL" id="KN824281">
    <property type="protein sequence ID" value="KIM31870.1"/>
    <property type="molecule type" value="Genomic_DNA"/>
</dbReference>
<evidence type="ECO:0000313" key="3">
    <source>
        <dbReference type="Proteomes" id="UP000054097"/>
    </source>
</evidence>
<sequence>EMIFGMDETCGWGDTAERQKVIGATGKRVQVSQRNITRESTTLIVSVSADGKVLRPYCIFKVCILFLLHFISNSHFRVNCSPNAYTSDDIALDWLDHFENETKELANGRKRLLLLDGHRSHHTWDFLQKARSLGIICLGYPPHTTHVLQCLDVVGFSQFKRGWASLLFSRGQTSTAPVSKDNYLHLIEGPFLKAFTPSNIKAGFKKTGVCPFNSTVVTPSMMAPSIANSANALFPMPQTSPVRA</sequence>
<dbReference type="HOGENOM" id="CLU_013929_2_2_1"/>
<accession>A0A0C3B4V9</accession>
<reference evidence="2 3" key="1">
    <citation type="submission" date="2014-04" db="EMBL/GenBank/DDBJ databases">
        <authorList>
            <consortium name="DOE Joint Genome Institute"/>
            <person name="Kuo A."/>
            <person name="Zuccaro A."/>
            <person name="Kohler A."/>
            <person name="Nagy L.G."/>
            <person name="Floudas D."/>
            <person name="Copeland A."/>
            <person name="Barry K.W."/>
            <person name="Cichocki N."/>
            <person name="Veneault-Fourrey C."/>
            <person name="LaButti K."/>
            <person name="Lindquist E.A."/>
            <person name="Lipzen A."/>
            <person name="Lundell T."/>
            <person name="Morin E."/>
            <person name="Murat C."/>
            <person name="Sun H."/>
            <person name="Tunlid A."/>
            <person name="Henrissat B."/>
            <person name="Grigoriev I.V."/>
            <person name="Hibbett D.S."/>
            <person name="Martin F."/>
            <person name="Nordberg H.P."/>
            <person name="Cantor M.N."/>
            <person name="Hua S.X."/>
        </authorList>
    </citation>
    <scope>NUCLEOTIDE SEQUENCE [LARGE SCALE GENOMIC DNA]</scope>
    <source>
        <strain evidence="2 3">MAFF 305830</strain>
    </source>
</reference>
<dbReference type="PANTHER" id="PTHR19303">
    <property type="entry name" value="TRANSPOSON"/>
    <property type="match status" value="1"/>
</dbReference>
<gene>
    <name evidence="2" type="ORF">M408DRAFT_36724</name>
</gene>
<evidence type="ECO:0000313" key="2">
    <source>
        <dbReference type="EMBL" id="KIM31870.1"/>
    </source>
</evidence>
<dbReference type="OrthoDB" id="2917041at2759"/>
<dbReference type="Pfam" id="PF03184">
    <property type="entry name" value="DDE_1"/>
    <property type="match status" value="1"/>
</dbReference>
<evidence type="ECO:0000259" key="1">
    <source>
        <dbReference type="Pfam" id="PF03184"/>
    </source>
</evidence>
<organism evidence="2 3">
    <name type="scientific">Serendipita vermifera MAFF 305830</name>
    <dbReference type="NCBI Taxonomy" id="933852"/>
    <lineage>
        <taxon>Eukaryota</taxon>
        <taxon>Fungi</taxon>
        <taxon>Dikarya</taxon>
        <taxon>Basidiomycota</taxon>
        <taxon>Agaricomycotina</taxon>
        <taxon>Agaricomycetes</taxon>
        <taxon>Sebacinales</taxon>
        <taxon>Serendipitaceae</taxon>
        <taxon>Serendipita</taxon>
    </lineage>
</organism>